<reference evidence="1 2" key="1">
    <citation type="submission" date="2021-03" db="EMBL/GenBank/DDBJ databases">
        <title>Sequencing the genomes of 1000 actinobacteria strains.</title>
        <authorList>
            <person name="Klenk H.-P."/>
        </authorList>
    </citation>
    <scope>NUCLEOTIDE SEQUENCE [LARGE SCALE GENOMIC DNA]</scope>
    <source>
        <strain evidence="1 2">DSM 46670</strain>
    </source>
</reference>
<dbReference type="Proteomes" id="UP001519332">
    <property type="component" value="Unassembled WGS sequence"/>
</dbReference>
<gene>
    <name evidence="1" type="ORF">JOF56_008898</name>
</gene>
<dbReference type="RefSeq" id="WP_307855527.1">
    <property type="nucleotide sequence ID" value="NZ_JAGINW010000001.1"/>
</dbReference>
<dbReference type="Gene3D" id="3.90.1150.10">
    <property type="entry name" value="Aspartate Aminotransferase, domain 1"/>
    <property type="match status" value="1"/>
</dbReference>
<dbReference type="InterPro" id="IPR000653">
    <property type="entry name" value="DegT/StrS_aminotransferase"/>
</dbReference>
<organism evidence="1 2">
    <name type="scientific">Kibdelosporangium banguiense</name>
    <dbReference type="NCBI Taxonomy" id="1365924"/>
    <lineage>
        <taxon>Bacteria</taxon>
        <taxon>Bacillati</taxon>
        <taxon>Actinomycetota</taxon>
        <taxon>Actinomycetes</taxon>
        <taxon>Pseudonocardiales</taxon>
        <taxon>Pseudonocardiaceae</taxon>
        <taxon>Kibdelosporangium</taxon>
    </lineage>
</organism>
<comment type="caution">
    <text evidence="1">The sequence shown here is derived from an EMBL/GenBank/DDBJ whole genome shotgun (WGS) entry which is preliminary data.</text>
</comment>
<protein>
    <submittedName>
        <fullName evidence="1">dTDP-4-amino-4,6-dideoxygalactose transaminase</fullName>
    </submittedName>
</protein>
<sequence>MRPAQLLRAGLDGLPGLLLPEPTPGSGPSWFGFVITVLPTAGFTRQELVAFLEGRRIATRRFFGGNLTRHPAYQDVRYRVHGDLTNSDIVTDDTFWIGVYPGLTEEMIAYMVDSITEFTGARPAATVH</sequence>
<accession>A0ABS4TVW8</accession>
<dbReference type="EMBL" id="JAGINW010000001">
    <property type="protein sequence ID" value="MBP2328513.1"/>
    <property type="molecule type" value="Genomic_DNA"/>
</dbReference>
<evidence type="ECO:0000313" key="1">
    <source>
        <dbReference type="EMBL" id="MBP2328513.1"/>
    </source>
</evidence>
<evidence type="ECO:0000313" key="2">
    <source>
        <dbReference type="Proteomes" id="UP001519332"/>
    </source>
</evidence>
<dbReference type="InterPro" id="IPR015424">
    <property type="entry name" value="PyrdxlP-dep_Trfase"/>
</dbReference>
<dbReference type="Pfam" id="PF01041">
    <property type="entry name" value="DegT_DnrJ_EryC1"/>
    <property type="match status" value="1"/>
</dbReference>
<dbReference type="InterPro" id="IPR015422">
    <property type="entry name" value="PyrdxlP-dep_Trfase_small"/>
</dbReference>
<proteinExistence type="predicted"/>
<keyword evidence="2" id="KW-1185">Reference proteome</keyword>
<dbReference type="SUPFAM" id="SSF53383">
    <property type="entry name" value="PLP-dependent transferases"/>
    <property type="match status" value="1"/>
</dbReference>
<name>A0ABS4TVW8_9PSEU</name>